<protein>
    <submittedName>
        <fullName evidence="2">Transcriptional regulator with XRE-family HTH domain</fullName>
    </submittedName>
</protein>
<dbReference type="SMART" id="SM00530">
    <property type="entry name" value="HTH_XRE"/>
    <property type="match status" value="1"/>
</dbReference>
<dbReference type="Gene3D" id="1.10.260.40">
    <property type="entry name" value="lambda repressor-like DNA-binding domains"/>
    <property type="match status" value="1"/>
</dbReference>
<dbReference type="InterPro" id="IPR010982">
    <property type="entry name" value="Lambda_DNA-bd_dom_sf"/>
</dbReference>
<reference evidence="2 3" key="1">
    <citation type="submission" date="2023-04" db="EMBL/GenBank/DDBJ databases">
        <title>Forest soil microbial communities from Buena Vista Peninsula, Colon Province, Panama.</title>
        <authorList>
            <person name="Bouskill N."/>
        </authorList>
    </citation>
    <scope>NUCLEOTIDE SEQUENCE [LARGE SCALE GENOMIC DNA]</scope>
    <source>
        <strain evidence="2 3">AC80</strain>
    </source>
</reference>
<dbReference type="EMBL" id="JARXVE010000011">
    <property type="protein sequence ID" value="MDH6198489.1"/>
    <property type="molecule type" value="Genomic_DNA"/>
</dbReference>
<organism evidence="2 3">
    <name type="scientific">Mycolicibacterium frederiksbergense</name>
    <dbReference type="NCBI Taxonomy" id="117567"/>
    <lineage>
        <taxon>Bacteria</taxon>
        <taxon>Bacillati</taxon>
        <taxon>Actinomycetota</taxon>
        <taxon>Actinomycetes</taxon>
        <taxon>Mycobacteriales</taxon>
        <taxon>Mycobacteriaceae</taxon>
        <taxon>Mycolicibacterium</taxon>
    </lineage>
</organism>
<dbReference type="Pfam" id="PF17765">
    <property type="entry name" value="MLTR_LBD"/>
    <property type="match status" value="1"/>
</dbReference>
<dbReference type="InterPro" id="IPR001387">
    <property type="entry name" value="Cro/C1-type_HTH"/>
</dbReference>
<keyword evidence="3" id="KW-1185">Reference proteome</keyword>
<dbReference type="PANTHER" id="PTHR35010">
    <property type="entry name" value="BLL4672 PROTEIN-RELATED"/>
    <property type="match status" value="1"/>
</dbReference>
<feature type="domain" description="HTH cro/C1-type" evidence="1">
    <location>
        <begin position="31"/>
        <end position="85"/>
    </location>
</feature>
<evidence type="ECO:0000313" key="3">
    <source>
        <dbReference type="Proteomes" id="UP001160130"/>
    </source>
</evidence>
<evidence type="ECO:0000313" key="2">
    <source>
        <dbReference type="EMBL" id="MDH6198489.1"/>
    </source>
</evidence>
<proteinExistence type="predicted"/>
<name>A0ABT6L6E6_9MYCO</name>
<dbReference type="SUPFAM" id="SSF47413">
    <property type="entry name" value="lambda repressor-like DNA-binding domains"/>
    <property type="match status" value="1"/>
</dbReference>
<gene>
    <name evidence="2" type="ORF">M2272_005148</name>
</gene>
<dbReference type="CDD" id="cd00093">
    <property type="entry name" value="HTH_XRE"/>
    <property type="match status" value="1"/>
</dbReference>
<accession>A0ABT6L6E6</accession>
<dbReference type="PROSITE" id="PS50943">
    <property type="entry name" value="HTH_CROC1"/>
    <property type="match status" value="1"/>
</dbReference>
<dbReference type="Gene3D" id="3.30.450.180">
    <property type="match status" value="1"/>
</dbReference>
<dbReference type="Proteomes" id="UP001160130">
    <property type="component" value="Unassembled WGS sequence"/>
</dbReference>
<dbReference type="PANTHER" id="PTHR35010:SF2">
    <property type="entry name" value="BLL4672 PROTEIN"/>
    <property type="match status" value="1"/>
</dbReference>
<dbReference type="RefSeq" id="WP_280835067.1">
    <property type="nucleotide sequence ID" value="NZ_JARXVE010000011.1"/>
</dbReference>
<evidence type="ECO:0000259" key="1">
    <source>
        <dbReference type="PROSITE" id="PS50943"/>
    </source>
</evidence>
<dbReference type="Pfam" id="PF13560">
    <property type="entry name" value="HTH_31"/>
    <property type="match status" value="1"/>
</dbReference>
<sequence>MGKANHLGEYLRARRGRVTPVEVGLAPGPRRRLAGLRRDELAMLAGISSEYLQRLEQGRDRHPSSEVLDSIARALRMDDTATAYLHQLAYPTSRPHRVPHEQVSAAIAELIDQVPMPAVVVSRCQDVLAANRIARALSPGFEVGQNLSRWQFLDPGAKQVYPDWDEATALAVRGLRALSADDPDDPRLCALVSELSSASERFKQLWEQADVGYTKGINHMRHSEVGDLYLTRTQLNLAQAPGQFIITLHASANSASARALDRLRASLPNSSASDR</sequence>
<dbReference type="InterPro" id="IPR041413">
    <property type="entry name" value="MLTR_LBD"/>
</dbReference>
<comment type="caution">
    <text evidence="2">The sequence shown here is derived from an EMBL/GenBank/DDBJ whole genome shotgun (WGS) entry which is preliminary data.</text>
</comment>